<dbReference type="InterPro" id="IPR041854">
    <property type="entry name" value="BFD-like_2Fe2S-bd_dom_sf"/>
</dbReference>
<protein>
    <submittedName>
        <fullName evidence="3">NAD(P)/FAD-dependent oxidoreductase</fullName>
    </submittedName>
</protein>
<name>A0A7X2MY28_9CLOT</name>
<dbReference type="AlphaFoldDB" id="A0A7X2MY28"/>
<evidence type="ECO:0000259" key="1">
    <source>
        <dbReference type="Pfam" id="PF01266"/>
    </source>
</evidence>
<proteinExistence type="predicted"/>
<dbReference type="Gene3D" id="3.50.50.60">
    <property type="entry name" value="FAD/NAD(P)-binding domain"/>
    <property type="match status" value="1"/>
</dbReference>
<dbReference type="Pfam" id="PF01266">
    <property type="entry name" value="DAO"/>
    <property type="match status" value="1"/>
</dbReference>
<dbReference type="InterPro" id="IPR052745">
    <property type="entry name" value="G3P_Oxidase/Oxidoreductase"/>
</dbReference>
<gene>
    <name evidence="3" type="ORF">FYJ33_07005</name>
</gene>
<dbReference type="RefSeq" id="WP_154531042.1">
    <property type="nucleotide sequence ID" value="NZ_JAQXTV010000227.1"/>
</dbReference>
<comment type="caution">
    <text evidence="3">The sequence shown here is derived from an EMBL/GenBank/DDBJ whole genome shotgun (WGS) entry which is preliminary data.</text>
</comment>
<keyword evidence="4" id="KW-1185">Reference proteome</keyword>
<feature type="domain" description="FAD dependent oxidoreductase" evidence="1">
    <location>
        <begin position="3"/>
        <end position="353"/>
    </location>
</feature>
<accession>A0A7X2MY28</accession>
<dbReference type="CDD" id="cd19946">
    <property type="entry name" value="GlpA-like_Fer2_BFD-like"/>
    <property type="match status" value="1"/>
</dbReference>
<evidence type="ECO:0000313" key="3">
    <source>
        <dbReference type="EMBL" id="MSR91165.1"/>
    </source>
</evidence>
<dbReference type="EMBL" id="VULX01000007">
    <property type="protein sequence ID" value="MSR91165.1"/>
    <property type="molecule type" value="Genomic_DNA"/>
</dbReference>
<evidence type="ECO:0000259" key="2">
    <source>
        <dbReference type="Pfam" id="PF04324"/>
    </source>
</evidence>
<dbReference type="Proteomes" id="UP000460287">
    <property type="component" value="Unassembled WGS sequence"/>
</dbReference>
<dbReference type="PANTHER" id="PTHR42720:SF1">
    <property type="entry name" value="GLYCEROL 3-PHOSPHATE OXIDASE"/>
    <property type="match status" value="1"/>
</dbReference>
<dbReference type="Gene3D" id="1.10.10.1100">
    <property type="entry name" value="BFD-like [2Fe-2S]-binding domain"/>
    <property type="match status" value="1"/>
</dbReference>
<dbReference type="PANTHER" id="PTHR42720">
    <property type="entry name" value="GLYCEROL-3-PHOSPHATE DEHYDROGENASE"/>
    <property type="match status" value="1"/>
</dbReference>
<dbReference type="Pfam" id="PF04324">
    <property type="entry name" value="Fer2_BFD"/>
    <property type="match status" value="1"/>
</dbReference>
<dbReference type="InterPro" id="IPR006076">
    <property type="entry name" value="FAD-dep_OxRdtase"/>
</dbReference>
<evidence type="ECO:0000313" key="4">
    <source>
        <dbReference type="Proteomes" id="UP000460287"/>
    </source>
</evidence>
<sequence>MYDVAVIGAGVIGASIFRELTRYNVKTVIIEKENDVSMGTSKANSAIVHAGYDPENGTQMAKLNVEGSKMFEKICSELSVPYKKNGSLIIGFDDDDMQEINRLYENGTKNKVAGLKVLNSEEARKLEPNLSEDVKGALLAASGAIVGPFELTIALVENGLDNGGDIKLSAEVSKIEKTEKGFRISFKNGESVEAEYVINVAGLFADKIHNMIAEPSFEIHPRRGEYYVMDKSQGKLFSHTIFQCPSKKGKGVLVTPTVHGNLLVGPSSEDIDDVENMKTTLSGLDYVRKIAERTTKAINYREEIRNFSGLRAMSDRDDFIIEEAKDVPNFFDVAGIKSPGLSSAPAIAVHVVKMLQDKGLSHEENKSFNPVRKQTHFMELSEQEKDELIKKDSSFGRIICRCESITEGEILECIHRTLGATTVDGVKRRCRPGMGRCQGGFCGPRVQEILSRELNRDMTEIVQEKSGSYILTGKTK</sequence>
<dbReference type="InterPro" id="IPR036188">
    <property type="entry name" value="FAD/NAD-bd_sf"/>
</dbReference>
<reference evidence="3 4" key="1">
    <citation type="submission" date="2019-08" db="EMBL/GenBank/DDBJ databases">
        <title>In-depth cultivation of the pig gut microbiome towards novel bacterial diversity and tailored functional studies.</title>
        <authorList>
            <person name="Wylensek D."/>
            <person name="Hitch T.C.A."/>
            <person name="Clavel T."/>
        </authorList>
    </citation>
    <scope>NUCLEOTIDE SEQUENCE [LARGE SCALE GENOMIC DNA]</scope>
    <source>
        <strain evidence="3 4">WCA-383-APC-5B</strain>
    </source>
</reference>
<dbReference type="InterPro" id="IPR007419">
    <property type="entry name" value="BFD-like_2Fe2S-bd_dom"/>
</dbReference>
<dbReference type="Gene3D" id="3.30.9.10">
    <property type="entry name" value="D-Amino Acid Oxidase, subunit A, domain 2"/>
    <property type="match status" value="1"/>
</dbReference>
<dbReference type="SUPFAM" id="SSF54373">
    <property type="entry name" value="FAD-linked reductases, C-terminal domain"/>
    <property type="match status" value="1"/>
</dbReference>
<dbReference type="SUPFAM" id="SSF51905">
    <property type="entry name" value="FAD/NAD(P)-binding domain"/>
    <property type="match status" value="1"/>
</dbReference>
<organism evidence="3 4">
    <name type="scientific">Inconstantimicrobium porci</name>
    <dbReference type="NCBI Taxonomy" id="2652291"/>
    <lineage>
        <taxon>Bacteria</taxon>
        <taxon>Bacillati</taxon>
        <taxon>Bacillota</taxon>
        <taxon>Clostridia</taxon>
        <taxon>Eubacteriales</taxon>
        <taxon>Clostridiaceae</taxon>
        <taxon>Inconstantimicrobium</taxon>
    </lineage>
</organism>
<feature type="domain" description="BFD-like [2Fe-2S]-binding" evidence="2">
    <location>
        <begin position="398"/>
        <end position="451"/>
    </location>
</feature>